<feature type="transmembrane region" description="Helical" evidence="1">
    <location>
        <begin position="20"/>
        <end position="39"/>
    </location>
</feature>
<dbReference type="OrthoDB" id="1039148at2"/>
<reference evidence="2 3" key="1">
    <citation type="journal article" date="2006" name="Int. J. Syst. Evol. Microbiol.">
        <title>Myroides pelagicus sp. nov., isolated from seawater in Thailand.</title>
        <authorList>
            <person name="Yoon J."/>
            <person name="Maneerat S."/>
            <person name="Kawai F."/>
            <person name="Yokota A."/>
        </authorList>
    </citation>
    <scope>NUCLEOTIDE SEQUENCE [LARGE SCALE GENOMIC DNA]</scope>
    <source>
        <strain evidence="2 3">SM1T</strain>
    </source>
</reference>
<organism evidence="2 3">
    <name type="scientific">Myroides pelagicus</name>
    <dbReference type="NCBI Taxonomy" id="270914"/>
    <lineage>
        <taxon>Bacteria</taxon>
        <taxon>Pseudomonadati</taxon>
        <taxon>Bacteroidota</taxon>
        <taxon>Flavobacteriia</taxon>
        <taxon>Flavobacteriales</taxon>
        <taxon>Flavobacteriaceae</taxon>
        <taxon>Myroides</taxon>
    </lineage>
</organism>
<keyword evidence="1" id="KW-0472">Membrane</keyword>
<keyword evidence="3" id="KW-1185">Reference proteome</keyword>
<sequence length="207" mass="24060">MDFKALRNIESGYKAMRTYAIVFACFCSLITVFSLYKSYVFAQKQRQKIYVLDNGKSLMLALSQDASINRPVEAREHVRRFHELFFSLSAEKKAIESNMQRAFNLSDKSAYNYYNDLLEKGYYSRVISGGIQQRINVDSIVIDFDTYPYKTTTYSSLLIVRPSNITRRRLVTSAELLNAVRSDYNPQGFVLERFSVLENKDIQTIKR</sequence>
<dbReference type="Proteomes" id="UP000488936">
    <property type="component" value="Unassembled WGS sequence"/>
</dbReference>
<comment type="caution">
    <text evidence="2">The sequence shown here is derived from an EMBL/GenBank/DDBJ whole genome shotgun (WGS) entry which is preliminary data.</text>
</comment>
<evidence type="ECO:0000313" key="3">
    <source>
        <dbReference type="Proteomes" id="UP000488936"/>
    </source>
</evidence>
<evidence type="ECO:0000256" key="1">
    <source>
        <dbReference type="SAM" id="Phobius"/>
    </source>
</evidence>
<name>A0A7K1GNN3_9FLAO</name>
<proteinExistence type="predicted"/>
<protein>
    <submittedName>
        <fullName evidence="2">Conjugative transposon protein TraK</fullName>
    </submittedName>
</protein>
<dbReference type="NCBIfam" id="TIGR03781">
    <property type="entry name" value="Bac_Flav_CT_K"/>
    <property type="match status" value="1"/>
</dbReference>
<dbReference type="InterPro" id="IPR022276">
    <property type="entry name" value="Conjug_transposon_TraK"/>
</dbReference>
<dbReference type="RefSeq" id="WP_155036481.1">
    <property type="nucleotide sequence ID" value="NZ_JAYMMG010000006.1"/>
</dbReference>
<keyword evidence="1" id="KW-1133">Transmembrane helix</keyword>
<accession>A0A7K1GNN3</accession>
<evidence type="ECO:0000313" key="2">
    <source>
        <dbReference type="EMBL" id="MTH30497.1"/>
    </source>
</evidence>
<keyword evidence="1" id="KW-0812">Transmembrane</keyword>
<dbReference type="AlphaFoldDB" id="A0A7K1GNN3"/>
<gene>
    <name evidence="2" type="primary">traK</name>
    <name evidence="2" type="ORF">GJV77_11370</name>
</gene>
<dbReference type="EMBL" id="WMJY01000028">
    <property type="protein sequence ID" value="MTH30497.1"/>
    <property type="molecule type" value="Genomic_DNA"/>
</dbReference>